<protein>
    <submittedName>
        <fullName evidence="2">Phosphohydrolase</fullName>
    </submittedName>
</protein>
<dbReference type="SUPFAM" id="SSF109604">
    <property type="entry name" value="HD-domain/PDEase-like"/>
    <property type="match status" value="1"/>
</dbReference>
<dbReference type="Pfam" id="PF01966">
    <property type="entry name" value="HD"/>
    <property type="match status" value="1"/>
</dbReference>
<dbReference type="Proteomes" id="UP000218784">
    <property type="component" value="Unassembled WGS sequence"/>
</dbReference>
<keyword evidence="3" id="KW-1185">Reference proteome</keyword>
<sequence>MLYPDSMVAEIFATFARHGAESYGENVTQIDHALQCAQLAVDHDCADTLVAAALLHDIGRLLEPAGNDGEHYGIDARHEDIGARALATCFPPTVTEPIRLHVAAKRYLCAVDAGYRATLSDASLSSLAVQGGAMTDEEVVRFRAEPFFAEAILLRRFDDWGKRTGCPVAALESYRPLLDALISTKVRHE</sequence>
<dbReference type="EMBL" id="NWVD01000014">
    <property type="protein sequence ID" value="PCG07625.1"/>
    <property type="molecule type" value="Genomic_DNA"/>
</dbReference>
<dbReference type="PANTHER" id="PTHR40202:SF1">
    <property type="entry name" value="HD DOMAIN-CONTAINING PROTEIN"/>
    <property type="match status" value="1"/>
</dbReference>
<keyword evidence="2" id="KW-0378">Hydrolase</keyword>
<dbReference type="PANTHER" id="PTHR40202">
    <property type="match status" value="1"/>
</dbReference>
<dbReference type="GO" id="GO:0016787">
    <property type="term" value="F:hydrolase activity"/>
    <property type="evidence" value="ECO:0007669"/>
    <property type="project" value="UniProtKB-KW"/>
</dbReference>
<dbReference type="AlphaFoldDB" id="A0A2A4HVC7"/>
<proteinExistence type="predicted"/>
<dbReference type="InterPro" id="IPR003607">
    <property type="entry name" value="HD/PDEase_dom"/>
</dbReference>
<organism evidence="2 3">
    <name type="scientific">Sphingomonas ginsenosidimutans</name>
    <dbReference type="NCBI Taxonomy" id="862134"/>
    <lineage>
        <taxon>Bacteria</taxon>
        <taxon>Pseudomonadati</taxon>
        <taxon>Pseudomonadota</taxon>
        <taxon>Alphaproteobacteria</taxon>
        <taxon>Sphingomonadales</taxon>
        <taxon>Sphingomonadaceae</taxon>
        <taxon>Sphingomonas</taxon>
    </lineage>
</organism>
<comment type="caution">
    <text evidence="2">The sequence shown here is derived from an EMBL/GenBank/DDBJ whole genome shotgun (WGS) entry which is preliminary data.</text>
</comment>
<dbReference type="InterPro" id="IPR052567">
    <property type="entry name" value="OP_Dioxygenase"/>
</dbReference>
<gene>
    <name evidence="2" type="ORF">COA17_17195</name>
</gene>
<dbReference type="Gene3D" id="1.10.3210.10">
    <property type="entry name" value="Hypothetical protein af1432"/>
    <property type="match status" value="1"/>
</dbReference>
<evidence type="ECO:0000259" key="1">
    <source>
        <dbReference type="Pfam" id="PF01966"/>
    </source>
</evidence>
<dbReference type="InterPro" id="IPR006674">
    <property type="entry name" value="HD_domain"/>
</dbReference>
<evidence type="ECO:0000313" key="3">
    <source>
        <dbReference type="Proteomes" id="UP000218784"/>
    </source>
</evidence>
<name>A0A2A4HVC7_9SPHN</name>
<evidence type="ECO:0000313" key="2">
    <source>
        <dbReference type="EMBL" id="PCG07625.1"/>
    </source>
</evidence>
<reference evidence="2 3" key="1">
    <citation type="submission" date="2017-09" db="EMBL/GenBank/DDBJ databases">
        <title>Sphingomonas ginsenosidimutans KACC 14949, whole genome shotgun sequence.</title>
        <authorList>
            <person name="Feng G."/>
            <person name="Zhu H."/>
        </authorList>
    </citation>
    <scope>NUCLEOTIDE SEQUENCE [LARGE SCALE GENOMIC DNA]</scope>
    <source>
        <strain evidence="2 3">KACC 14949</strain>
    </source>
</reference>
<feature type="domain" description="HD" evidence="1">
    <location>
        <begin position="30"/>
        <end position="93"/>
    </location>
</feature>
<dbReference type="CDD" id="cd00077">
    <property type="entry name" value="HDc"/>
    <property type="match status" value="1"/>
</dbReference>
<accession>A0A2A4HVC7</accession>